<evidence type="ECO:0000259" key="1">
    <source>
        <dbReference type="PROSITE" id="PS51192"/>
    </source>
</evidence>
<feature type="domain" description="Helicase C-terminal" evidence="2">
    <location>
        <begin position="402"/>
        <end position="576"/>
    </location>
</feature>
<protein>
    <submittedName>
        <fullName evidence="3">WGS project CAEQ00000000 data, annotated contig 899</fullName>
    </submittedName>
</protein>
<dbReference type="EMBL" id="CAEQ01002713">
    <property type="protein sequence ID" value="CCD17439.1"/>
    <property type="molecule type" value="Genomic_DNA"/>
</dbReference>
<dbReference type="OMA" id="VIRYDSC"/>
<reference evidence="3 4" key="2">
    <citation type="journal article" date="2012" name="Proc. Natl. Acad. Sci. U.S.A.">
        <title>Antigenic diversity is generated by distinct evolutionary mechanisms in African trypanosome species.</title>
        <authorList>
            <person name="Jackson A.P."/>
            <person name="Berry A."/>
            <person name="Aslett M."/>
            <person name="Allison H.C."/>
            <person name="Burton P."/>
            <person name="Vavrova-Anderson J."/>
            <person name="Brown R."/>
            <person name="Browne H."/>
            <person name="Corton N."/>
            <person name="Hauser H."/>
            <person name="Gamble J."/>
            <person name="Gilderthorp R."/>
            <person name="Marcello L."/>
            <person name="McQuillan J."/>
            <person name="Otto T.D."/>
            <person name="Quail M.A."/>
            <person name="Sanders M.J."/>
            <person name="van Tonder A."/>
            <person name="Ginger M.L."/>
            <person name="Field M.C."/>
            <person name="Barry J.D."/>
            <person name="Hertz-Fowler C."/>
            <person name="Berriman M."/>
        </authorList>
    </citation>
    <scope>NUCLEOTIDE SEQUENCE [LARGE SCALE GENOMIC DNA]</scope>
    <source>
        <strain evidence="3 4">IL3000</strain>
    </source>
</reference>
<dbReference type="GO" id="GO:0003677">
    <property type="term" value="F:DNA binding"/>
    <property type="evidence" value="ECO:0007669"/>
    <property type="project" value="InterPro"/>
</dbReference>
<keyword evidence="4" id="KW-1185">Reference proteome</keyword>
<dbReference type="Gene3D" id="3.40.50.300">
    <property type="entry name" value="P-loop containing nucleotide triphosphate hydrolases"/>
    <property type="match status" value="2"/>
</dbReference>
<dbReference type="Pfam" id="PF04851">
    <property type="entry name" value="ResIII"/>
    <property type="match status" value="1"/>
</dbReference>
<dbReference type="PANTHER" id="PTHR14074">
    <property type="entry name" value="HELICASE WITH DEATH DOMAIN-RELATED"/>
    <property type="match status" value="1"/>
</dbReference>
<dbReference type="SMART" id="SM00487">
    <property type="entry name" value="DEXDc"/>
    <property type="match status" value="1"/>
</dbReference>
<dbReference type="GO" id="GO:0005737">
    <property type="term" value="C:cytoplasm"/>
    <property type="evidence" value="ECO:0007669"/>
    <property type="project" value="TreeGrafter"/>
</dbReference>
<dbReference type="PANTHER" id="PTHR14074:SF16">
    <property type="entry name" value="ANTIVIRAL INNATE IMMUNE RESPONSE RECEPTOR RIG-I"/>
    <property type="match status" value="1"/>
</dbReference>
<name>F9WJD5_TRYCI</name>
<dbReference type="VEuPathDB" id="TriTrypDB:TcIL3000_0_22580"/>
<dbReference type="GO" id="GO:0016787">
    <property type="term" value="F:hydrolase activity"/>
    <property type="evidence" value="ECO:0007669"/>
    <property type="project" value="InterPro"/>
</dbReference>
<evidence type="ECO:0000259" key="2">
    <source>
        <dbReference type="PROSITE" id="PS51194"/>
    </source>
</evidence>
<reference evidence="4" key="1">
    <citation type="submission" date="2011-07" db="EMBL/GenBank/DDBJ databases">
        <title>Divergent evolution of antigenic variation in African trypanosomes.</title>
        <authorList>
            <person name="Jackson A.P."/>
            <person name="Berry A."/>
            <person name="Allison H.C."/>
            <person name="Burton P."/>
            <person name="Anderson J."/>
            <person name="Aslett M."/>
            <person name="Brown R."/>
            <person name="Corton N."/>
            <person name="Harris D."/>
            <person name="Hauser H."/>
            <person name="Gamble J."/>
            <person name="Gilderthorp R."/>
            <person name="McQuillan J."/>
            <person name="Quail M.A."/>
            <person name="Sanders M."/>
            <person name="Van Tonder A."/>
            <person name="Ginger M.L."/>
            <person name="Donelson J.E."/>
            <person name="Field M.C."/>
            <person name="Barry J.D."/>
            <person name="Berriman M."/>
            <person name="Hertz-Fowler C."/>
        </authorList>
    </citation>
    <scope>NUCLEOTIDE SEQUENCE [LARGE SCALE GENOMIC DNA]</scope>
    <source>
        <strain evidence="4">IL3000</strain>
    </source>
</reference>
<accession>F9WJD5</accession>
<sequence>MRGQGVEPPGGGGSIDLLVECTAHLRPYQRELFEKALYRDSIIYLPTGGGKTVVAAAMAVYMNKISGKRVVFVVDRIVLVDQQAAVLRHAFGDNSSVETVSGPKKSVKNWNDFMYSSAGALVIINSIFYEWISVCPRSIEEDVCLVIVDEVHHARGGFGKMIMDFIHERAPREQDVCADDRNSDNITLPVILGLTASPFISFKNQSSLEELIHVTQCRILRVTEELNSLRSSVPLPLTLSLEYCLAPQEDAFMLYLANSITIIQRHSIVQGNKTLKHACTFSATSQAFINKYSQIREHALKCRDKVNLLEYAVSTFFLNVSAALIKLSEGTIYDAYNIIMNDSIFECIGKDPDVAMLVTPIFDGLVALMNEMRRKNLEIQRVTREGPVPRDGRLTVSSRVQFLLQLLKWIANHVAGVEESIRAIVFCETRACVYKIVEEIESVPCLRDVYMPLPLVGRGSSFLDGEKVNMTDAKQKGALKAFRQGEARLLVATSVCEEGMDVAQCNLVIRFDSCVSLSSFIQSRGRARRKNALFIILEHVFRKVKVASVAMKALRLGEILLDNVCCPFRTGGNSPQRPWEELPALWLRLFERRHGTVITRVEERMNSNGNDGVQWVCRLRVTVRGNCVNDGGDAVEQDRTFCGEGVGSIKVARKLARQGLCEKLDDAQLLFGPDGGSASGCIPIRGMADGIYYCGPEGIDVETIQEAVGGRVQRLTSYDEKIWGRGKPSVALRELLRRRGLPQYEIKSYLTSEPPAIGIVVCGLRGEVGVKEFKSDNPGSPLEEAAFKALDAMNIVFMKCADGVDNIGCFGESLDYFEDIGHAEEQNA</sequence>
<evidence type="ECO:0000313" key="4">
    <source>
        <dbReference type="Proteomes" id="UP000000702"/>
    </source>
</evidence>
<dbReference type="InterPro" id="IPR001650">
    <property type="entry name" value="Helicase_C-like"/>
</dbReference>
<proteinExistence type="predicted"/>
<dbReference type="SUPFAM" id="SSF52540">
    <property type="entry name" value="P-loop containing nucleoside triphosphate hydrolases"/>
    <property type="match status" value="1"/>
</dbReference>
<dbReference type="Pfam" id="PF00271">
    <property type="entry name" value="Helicase_C"/>
    <property type="match status" value="1"/>
</dbReference>
<dbReference type="PROSITE" id="PS51192">
    <property type="entry name" value="HELICASE_ATP_BIND_1"/>
    <property type="match status" value="1"/>
</dbReference>
<dbReference type="Proteomes" id="UP000000702">
    <property type="component" value="Unassembled WGS sequence"/>
</dbReference>
<organism evidence="3 4">
    <name type="scientific">Trypanosoma congolense (strain IL3000)</name>
    <dbReference type="NCBI Taxonomy" id="1068625"/>
    <lineage>
        <taxon>Eukaryota</taxon>
        <taxon>Discoba</taxon>
        <taxon>Euglenozoa</taxon>
        <taxon>Kinetoplastea</taxon>
        <taxon>Metakinetoplastina</taxon>
        <taxon>Trypanosomatida</taxon>
        <taxon>Trypanosomatidae</taxon>
        <taxon>Trypanosoma</taxon>
        <taxon>Nannomonas</taxon>
    </lineage>
</organism>
<dbReference type="GO" id="GO:0005524">
    <property type="term" value="F:ATP binding"/>
    <property type="evidence" value="ECO:0007669"/>
    <property type="project" value="InterPro"/>
</dbReference>
<comment type="caution">
    <text evidence="3">The sequence shown here is derived from an EMBL/GenBank/DDBJ whole genome shotgun (WGS) entry which is preliminary data.</text>
</comment>
<dbReference type="AlphaFoldDB" id="F9WJD5"/>
<dbReference type="InterPro" id="IPR051363">
    <property type="entry name" value="RLR_Helicase"/>
</dbReference>
<evidence type="ECO:0000313" key="3">
    <source>
        <dbReference type="EMBL" id="CCD17439.1"/>
    </source>
</evidence>
<dbReference type="InterPro" id="IPR027417">
    <property type="entry name" value="P-loop_NTPase"/>
</dbReference>
<dbReference type="SMART" id="SM00490">
    <property type="entry name" value="HELICc"/>
    <property type="match status" value="1"/>
</dbReference>
<gene>
    <name evidence="3" type="ORF">TCIL3000_0_22580</name>
</gene>
<dbReference type="InterPro" id="IPR014001">
    <property type="entry name" value="Helicase_ATP-bd"/>
</dbReference>
<dbReference type="PROSITE" id="PS51194">
    <property type="entry name" value="HELICASE_CTER"/>
    <property type="match status" value="1"/>
</dbReference>
<dbReference type="InterPro" id="IPR006935">
    <property type="entry name" value="Helicase/UvrB_N"/>
</dbReference>
<feature type="domain" description="Helicase ATP-binding" evidence="1">
    <location>
        <begin position="32"/>
        <end position="216"/>
    </location>
</feature>